<name>A0A485B729_RAOPL</name>
<dbReference type="EMBL" id="CAADJE010000024">
    <property type="protein sequence ID" value="VFS69557.1"/>
    <property type="molecule type" value="Genomic_DNA"/>
</dbReference>
<reference evidence="1 2" key="1">
    <citation type="submission" date="2019-03" db="EMBL/GenBank/DDBJ databases">
        <authorList>
            <consortium name="Pathogen Informatics"/>
        </authorList>
    </citation>
    <scope>NUCLEOTIDE SEQUENCE [LARGE SCALE GENOMIC DNA]</scope>
    <source>
        <strain evidence="1 2">NCTC12998</strain>
    </source>
</reference>
<sequence>MKASGYDFQEKANQQAGIALLAAFSTLPDSVVKDNLATVTAINRDATQATRHQALADAEGISYLYFLSDALGPRLGKAFLTAYDKGELGKAAALIKASEVSTGGRKSIITIRARS</sequence>
<accession>A0A485B729</accession>
<dbReference type="AlphaFoldDB" id="A0A485B729"/>
<organism evidence="1 2">
    <name type="scientific">Raoultella planticola</name>
    <name type="common">Klebsiella planticola</name>
    <dbReference type="NCBI Taxonomy" id="575"/>
    <lineage>
        <taxon>Bacteria</taxon>
        <taxon>Pseudomonadati</taxon>
        <taxon>Pseudomonadota</taxon>
        <taxon>Gammaproteobacteria</taxon>
        <taxon>Enterobacterales</taxon>
        <taxon>Enterobacteriaceae</taxon>
        <taxon>Klebsiella/Raoultella group</taxon>
        <taxon>Raoultella</taxon>
    </lineage>
</organism>
<proteinExistence type="predicted"/>
<protein>
    <submittedName>
        <fullName evidence="1">Uncharacterized protein</fullName>
    </submittedName>
</protein>
<gene>
    <name evidence="1" type="ORF">NCTC12998_03567</name>
</gene>
<dbReference type="Proteomes" id="UP000345637">
    <property type="component" value="Unassembled WGS sequence"/>
</dbReference>
<evidence type="ECO:0000313" key="1">
    <source>
        <dbReference type="EMBL" id="VFS69557.1"/>
    </source>
</evidence>
<evidence type="ECO:0000313" key="2">
    <source>
        <dbReference type="Proteomes" id="UP000345637"/>
    </source>
</evidence>